<dbReference type="GO" id="GO:0005634">
    <property type="term" value="C:nucleus"/>
    <property type="evidence" value="ECO:0007669"/>
    <property type="project" value="TreeGrafter"/>
</dbReference>
<dbReference type="PANTHER" id="PTHR31285:SF0">
    <property type="entry name" value="NICOTINAMIDE MONONUCLEOTIDE ADENYLYLTRANSFERASE"/>
    <property type="match status" value="1"/>
</dbReference>
<accession>A0A3B0WNW8</accession>
<dbReference type="PANTHER" id="PTHR31285">
    <property type="entry name" value="NICOTINAMIDE MONONUCLEOTIDE ADENYLYLTRANSFERASE"/>
    <property type="match status" value="1"/>
</dbReference>
<dbReference type="EMBL" id="UOFE01000011">
    <property type="protein sequence ID" value="VAW51019.1"/>
    <property type="molecule type" value="Genomic_DNA"/>
</dbReference>
<dbReference type="GO" id="GO:0000309">
    <property type="term" value="F:nicotinamide-nucleotide adenylyltransferase activity"/>
    <property type="evidence" value="ECO:0007669"/>
    <property type="project" value="TreeGrafter"/>
</dbReference>
<dbReference type="SUPFAM" id="SSF52374">
    <property type="entry name" value="Nucleotidylyl transferase"/>
    <property type="match status" value="1"/>
</dbReference>
<dbReference type="Gene3D" id="3.40.50.620">
    <property type="entry name" value="HUPs"/>
    <property type="match status" value="1"/>
</dbReference>
<name>A0A3B0WNW8_9ZZZZ</name>
<proteinExistence type="predicted"/>
<gene>
    <name evidence="1" type="ORF">MNBD_GAMMA05-2362</name>
</gene>
<protein>
    <submittedName>
        <fullName evidence="1">Nicotinamide mononucleotide adenylyltransferase</fullName>
    </submittedName>
</protein>
<dbReference type="GO" id="GO:0005737">
    <property type="term" value="C:cytoplasm"/>
    <property type="evidence" value="ECO:0007669"/>
    <property type="project" value="TreeGrafter"/>
</dbReference>
<keyword evidence="1" id="KW-0808">Transferase</keyword>
<sequence length="462" mass="52330">MDKPVLDTYQKALAFNMDKGIYGTIAEIGAGQETVRWFFKVGGAAGSIAKAMSAYDMNFSDSIYGSCKRYVSRERLHSMLETEYNLLHKRLGEDRGSECTFFAFANTVTTFNHAQQQAGHGWLGIQFQTQPHETVSEIHLHVALKGKSSTQDQKTLGILGVNLIYGAHYQHQEPVTLLTSLMKNLSRDQLEIDMVDFNGPAFKQVDNRLMALQLVQLGLTHATMFQADGKLVQPSEALYKKAVLIERSRFRPPTKLNINLLDCAYDAFCKETDVDCEDVIVLSEMTIQNLSDGSDINVEDFLQRIDILCALGKNVMISNYAEFYRLAQYLFELTNKPVAIALGVPTLRQIFDEKYYDHLEGGILEAFGRLFRNDMRLYACPEIADDGNLTMVQDLKVQKHLQHLYSHLLENGFIRNLDTVDKDHLSIHADVVLKKIRDGDDSWQTLVPQDVVNIINERGLFQ</sequence>
<dbReference type="InterPro" id="IPR014729">
    <property type="entry name" value="Rossmann-like_a/b/a_fold"/>
</dbReference>
<evidence type="ECO:0000313" key="1">
    <source>
        <dbReference type="EMBL" id="VAW51019.1"/>
    </source>
</evidence>
<organism evidence="1">
    <name type="scientific">hydrothermal vent metagenome</name>
    <dbReference type="NCBI Taxonomy" id="652676"/>
    <lineage>
        <taxon>unclassified sequences</taxon>
        <taxon>metagenomes</taxon>
        <taxon>ecological metagenomes</taxon>
    </lineage>
</organism>
<reference evidence="1" key="1">
    <citation type="submission" date="2018-06" db="EMBL/GenBank/DDBJ databases">
        <authorList>
            <person name="Zhirakovskaya E."/>
        </authorList>
    </citation>
    <scope>NUCLEOTIDE SEQUENCE</scope>
</reference>
<dbReference type="AlphaFoldDB" id="A0A3B0WNW8"/>
<dbReference type="GO" id="GO:0016887">
    <property type="term" value="F:ATP hydrolysis activity"/>
    <property type="evidence" value="ECO:0007669"/>
    <property type="project" value="TreeGrafter"/>
</dbReference>
<keyword evidence="1" id="KW-0548">Nucleotidyltransferase</keyword>